<dbReference type="Proteomes" id="UP000015102">
    <property type="component" value="Unassembled WGS sequence"/>
</dbReference>
<dbReference type="STRING" id="36166.T1GY47"/>
<reference evidence="2" key="1">
    <citation type="submission" date="2013-02" db="EMBL/GenBank/DDBJ databases">
        <authorList>
            <person name="Hughes D."/>
        </authorList>
    </citation>
    <scope>NUCLEOTIDE SEQUENCE</scope>
    <source>
        <strain>Durham</strain>
        <strain evidence="2">NC isolate 2 -- Noor lab</strain>
    </source>
</reference>
<organism evidence="1 2">
    <name type="scientific">Megaselia scalaris</name>
    <name type="common">Humpbacked fly</name>
    <name type="synonym">Phora scalaris</name>
    <dbReference type="NCBI Taxonomy" id="36166"/>
    <lineage>
        <taxon>Eukaryota</taxon>
        <taxon>Metazoa</taxon>
        <taxon>Ecdysozoa</taxon>
        <taxon>Arthropoda</taxon>
        <taxon>Hexapoda</taxon>
        <taxon>Insecta</taxon>
        <taxon>Pterygota</taxon>
        <taxon>Neoptera</taxon>
        <taxon>Endopterygota</taxon>
        <taxon>Diptera</taxon>
        <taxon>Brachycera</taxon>
        <taxon>Muscomorpha</taxon>
        <taxon>Platypezoidea</taxon>
        <taxon>Phoridae</taxon>
        <taxon>Megaseliini</taxon>
        <taxon>Megaselia</taxon>
    </lineage>
</organism>
<protein>
    <recommendedName>
        <fullName evidence="3">Neurofibromin</fullName>
    </recommendedName>
</protein>
<name>T1GY47_MEGSC</name>
<dbReference type="EnsemblMetazoa" id="MESCA008767-RA">
    <property type="protein sequence ID" value="MESCA008767-PA"/>
    <property type="gene ID" value="MESCA008767"/>
</dbReference>
<dbReference type="HOGENOM" id="CLU_111424_0_0_1"/>
<evidence type="ECO:0000313" key="2">
    <source>
        <dbReference type="Proteomes" id="UP000015102"/>
    </source>
</evidence>
<dbReference type="OMA" id="NERVCQQ"/>
<dbReference type="SUPFAM" id="SSF48371">
    <property type="entry name" value="ARM repeat"/>
    <property type="match status" value="1"/>
</dbReference>
<keyword evidence="2" id="KW-1185">Reference proteome</keyword>
<sequence>MRASTHGLVINVIHSLCTCSNPSFSEEFQKTLRLSLDEFSLPKFYLLFGISKVKSAAVTAFRSSCRHPTDRWLGNERVCQQLPADRERLSLPSLEVITDALLEIMEAGSREYPDCQWLSTWNSLAKNLAFCYNPALQPRALIVFGCISKTVTDQEVKQLLRILVKALESFNDVMLIEALIMCLTRIQPLLRSESPIHKALFWVAVSVLQLDEISLY</sequence>
<reference evidence="1" key="2">
    <citation type="submission" date="2015-06" db="UniProtKB">
        <authorList>
            <consortium name="EnsemblMetazoa"/>
        </authorList>
    </citation>
    <scope>IDENTIFICATION</scope>
</reference>
<dbReference type="AlphaFoldDB" id="T1GY47"/>
<dbReference type="EMBL" id="CAQQ02186044">
    <property type="status" value="NOT_ANNOTATED_CDS"/>
    <property type="molecule type" value="Genomic_DNA"/>
</dbReference>
<evidence type="ECO:0000313" key="1">
    <source>
        <dbReference type="EnsemblMetazoa" id="MESCA008767-PA"/>
    </source>
</evidence>
<dbReference type="InterPro" id="IPR016024">
    <property type="entry name" value="ARM-type_fold"/>
</dbReference>
<proteinExistence type="predicted"/>
<evidence type="ECO:0008006" key="3">
    <source>
        <dbReference type="Google" id="ProtNLM"/>
    </source>
</evidence>
<accession>T1GY47</accession>